<dbReference type="InterPro" id="IPR010981">
    <property type="entry name" value="SinR/SinI_dimer_dom"/>
</dbReference>
<evidence type="ECO:0000259" key="1">
    <source>
        <dbReference type="PROSITE" id="PS51500"/>
    </source>
</evidence>
<gene>
    <name evidence="2" type="ORF">SAMN05216389_105128</name>
</gene>
<keyword evidence="3" id="KW-1185">Reference proteome</keyword>
<dbReference type="Proteomes" id="UP000198618">
    <property type="component" value="Unassembled WGS sequence"/>
</dbReference>
<dbReference type="GO" id="GO:0046983">
    <property type="term" value="F:protein dimerization activity"/>
    <property type="evidence" value="ECO:0007669"/>
    <property type="project" value="InterPro"/>
</dbReference>
<evidence type="ECO:0000313" key="3">
    <source>
        <dbReference type="Proteomes" id="UP000198618"/>
    </source>
</evidence>
<protein>
    <submittedName>
        <fullName evidence="2">Anti-repressor SinI</fullName>
    </submittedName>
</protein>
<evidence type="ECO:0000313" key="2">
    <source>
        <dbReference type="EMBL" id="SET09071.1"/>
    </source>
</evidence>
<dbReference type="SUPFAM" id="SSF47406">
    <property type="entry name" value="SinR repressor dimerisation domain-like"/>
    <property type="match status" value="1"/>
</dbReference>
<dbReference type="PROSITE" id="PS51500">
    <property type="entry name" value="SIN"/>
    <property type="match status" value="1"/>
</dbReference>
<dbReference type="AlphaFoldDB" id="A0A1I0BPV2"/>
<dbReference type="STRING" id="930131.SAMN05216389_105128"/>
<dbReference type="InterPro" id="IPR036281">
    <property type="entry name" value="SinR/SinI_dimer_dom_sf"/>
</dbReference>
<sequence length="47" mass="5489">MGERILEKVVDKAKLDCEWVELINEARSIGMTVEEVRLFIKEAQRNV</sequence>
<proteinExistence type="predicted"/>
<name>A0A1I0BPV2_9BACI</name>
<reference evidence="2 3" key="1">
    <citation type="submission" date="2016-10" db="EMBL/GenBank/DDBJ databases">
        <authorList>
            <person name="de Groot N.N."/>
        </authorList>
    </citation>
    <scope>NUCLEOTIDE SEQUENCE [LARGE SCALE GENOMIC DNA]</scope>
    <source>
        <strain evidence="2 3">IBRC-M 10780</strain>
    </source>
</reference>
<dbReference type="GO" id="GO:0006355">
    <property type="term" value="P:regulation of DNA-templated transcription"/>
    <property type="evidence" value="ECO:0007669"/>
    <property type="project" value="InterPro"/>
</dbReference>
<dbReference type="EMBL" id="FOHE01000005">
    <property type="protein sequence ID" value="SET09071.1"/>
    <property type="molecule type" value="Genomic_DNA"/>
</dbReference>
<accession>A0A1I0BPV2</accession>
<dbReference type="Pfam" id="PF08671">
    <property type="entry name" value="SinI"/>
    <property type="match status" value="1"/>
</dbReference>
<feature type="domain" description="Sin" evidence="1">
    <location>
        <begin position="6"/>
        <end position="44"/>
    </location>
</feature>
<organism evidence="2 3">
    <name type="scientific">Oceanobacillus limi</name>
    <dbReference type="NCBI Taxonomy" id="930131"/>
    <lineage>
        <taxon>Bacteria</taxon>
        <taxon>Bacillati</taxon>
        <taxon>Bacillota</taxon>
        <taxon>Bacilli</taxon>
        <taxon>Bacillales</taxon>
        <taxon>Bacillaceae</taxon>
        <taxon>Oceanobacillus</taxon>
    </lineage>
</organism>